<dbReference type="GO" id="GO:0008270">
    <property type="term" value="F:zinc ion binding"/>
    <property type="evidence" value="ECO:0007669"/>
    <property type="project" value="UniProtKB-KW"/>
</dbReference>
<keyword evidence="1" id="KW-0863">Zinc-finger</keyword>
<feature type="compositionally biased region" description="Polar residues" evidence="2">
    <location>
        <begin position="1"/>
        <end position="13"/>
    </location>
</feature>
<evidence type="ECO:0000259" key="3">
    <source>
        <dbReference type="PROSITE" id="PS50158"/>
    </source>
</evidence>
<sequence length="209" mass="23861">MKIKTTQAGSSTEKITDEEKKKAQEASASSIEVPITNVDKKNLSELRPEELKKVSLNAKICAITEAKDIGTIPLQELIGSLKDEEEVINYKKTRRKNKKFLALAIAKAEKLLEVNDSEEDGDDELVMFAKNFKKLLKNKSNRGEYPQRSRHDNYEKRSRPKEYGSYKNEQLKCFECNKPGYIKGDCPRLKKKSQPKKAMKSTWDDDVTG</sequence>
<feature type="compositionally biased region" description="Basic and acidic residues" evidence="2">
    <location>
        <begin position="14"/>
        <end position="24"/>
    </location>
</feature>
<comment type="caution">
    <text evidence="4">The sequence shown here is derived from an EMBL/GenBank/DDBJ whole genome shotgun (WGS) entry which is preliminary data.</text>
</comment>
<reference evidence="4 5" key="1">
    <citation type="submission" date="2024-01" db="EMBL/GenBank/DDBJ databases">
        <title>The complete chloroplast genome sequence of Lithospermum erythrorhizon: insights into the phylogenetic relationship among Boraginaceae species and the maternal lineages of purple gromwells.</title>
        <authorList>
            <person name="Okada T."/>
            <person name="Watanabe K."/>
        </authorList>
    </citation>
    <scope>NUCLEOTIDE SEQUENCE [LARGE SCALE GENOMIC DNA]</scope>
</reference>
<dbReference type="Proteomes" id="UP001454036">
    <property type="component" value="Unassembled WGS sequence"/>
</dbReference>
<feature type="domain" description="CCHC-type" evidence="3">
    <location>
        <begin position="172"/>
        <end position="188"/>
    </location>
</feature>
<evidence type="ECO:0000256" key="2">
    <source>
        <dbReference type="SAM" id="MobiDB-lite"/>
    </source>
</evidence>
<evidence type="ECO:0000313" key="4">
    <source>
        <dbReference type="EMBL" id="GAA0184664.1"/>
    </source>
</evidence>
<keyword evidence="1" id="KW-0479">Metal-binding</keyword>
<dbReference type="InterPro" id="IPR036875">
    <property type="entry name" value="Znf_CCHC_sf"/>
</dbReference>
<feature type="compositionally biased region" description="Basic residues" evidence="2">
    <location>
        <begin position="189"/>
        <end position="199"/>
    </location>
</feature>
<keyword evidence="1" id="KW-0862">Zinc</keyword>
<dbReference type="SUPFAM" id="SSF57756">
    <property type="entry name" value="Retrovirus zinc finger-like domains"/>
    <property type="match status" value="1"/>
</dbReference>
<accession>A0AAV3RUQ5</accession>
<evidence type="ECO:0000256" key="1">
    <source>
        <dbReference type="PROSITE-ProRule" id="PRU00047"/>
    </source>
</evidence>
<protein>
    <recommendedName>
        <fullName evidence="3">CCHC-type domain-containing protein</fullName>
    </recommendedName>
</protein>
<dbReference type="EMBL" id="BAABME010012064">
    <property type="protein sequence ID" value="GAA0184664.1"/>
    <property type="molecule type" value="Genomic_DNA"/>
</dbReference>
<organism evidence="4 5">
    <name type="scientific">Lithospermum erythrorhizon</name>
    <name type="common">Purple gromwell</name>
    <name type="synonym">Lithospermum officinale var. erythrorhizon</name>
    <dbReference type="NCBI Taxonomy" id="34254"/>
    <lineage>
        <taxon>Eukaryota</taxon>
        <taxon>Viridiplantae</taxon>
        <taxon>Streptophyta</taxon>
        <taxon>Embryophyta</taxon>
        <taxon>Tracheophyta</taxon>
        <taxon>Spermatophyta</taxon>
        <taxon>Magnoliopsida</taxon>
        <taxon>eudicotyledons</taxon>
        <taxon>Gunneridae</taxon>
        <taxon>Pentapetalae</taxon>
        <taxon>asterids</taxon>
        <taxon>lamiids</taxon>
        <taxon>Boraginales</taxon>
        <taxon>Boraginaceae</taxon>
        <taxon>Boraginoideae</taxon>
        <taxon>Lithospermeae</taxon>
        <taxon>Lithospermum</taxon>
    </lineage>
</organism>
<feature type="compositionally biased region" description="Basic and acidic residues" evidence="2">
    <location>
        <begin position="141"/>
        <end position="163"/>
    </location>
</feature>
<dbReference type="PROSITE" id="PS50158">
    <property type="entry name" value="ZF_CCHC"/>
    <property type="match status" value="1"/>
</dbReference>
<name>A0AAV3RUQ5_LITER</name>
<evidence type="ECO:0000313" key="5">
    <source>
        <dbReference type="Proteomes" id="UP001454036"/>
    </source>
</evidence>
<keyword evidence="5" id="KW-1185">Reference proteome</keyword>
<feature type="region of interest" description="Disordered" evidence="2">
    <location>
        <begin position="139"/>
        <end position="163"/>
    </location>
</feature>
<feature type="region of interest" description="Disordered" evidence="2">
    <location>
        <begin position="1"/>
        <end position="31"/>
    </location>
</feature>
<dbReference type="AlphaFoldDB" id="A0AAV3RUQ5"/>
<gene>
    <name evidence="4" type="ORF">LIER_31952</name>
</gene>
<dbReference type="InterPro" id="IPR001878">
    <property type="entry name" value="Znf_CCHC"/>
</dbReference>
<proteinExistence type="predicted"/>
<dbReference type="GO" id="GO:0003676">
    <property type="term" value="F:nucleic acid binding"/>
    <property type="evidence" value="ECO:0007669"/>
    <property type="project" value="InterPro"/>
</dbReference>
<feature type="region of interest" description="Disordered" evidence="2">
    <location>
        <begin position="185"/>
        <end position="209"/>
    </location>
</feature>